<dbReference type="PANTHER" id="PTHR37984:SF5">
    <property type="entry name" value="PROTEIN NYNRIN-LIKE"/>
    <property type="match status" value="1"/>
</dbReference>
<accession>A0A1U7ZJC8</accession>
<dbReference type="InterPro" id="IPR041588">
    <property type="entry name" value="Integrase_H2C2"/>
</dbReference>
<dbReference type="SUPFAM" id="SSF53098">
    <property type="entry name" value="Ribonuclease H-like"/>
    <property type="match status" value="1"/>
</dbReference>
<keyword evidence="8" id="KW-0548">Nucleotidyltransferase</keyword>
<evidence type="ECO:0000256" key="6">
    <source>
        <dbReference type="ARBA" id="ARBA00022908"/>
    </source>
</evidence>
<dbReference type="GO" id="GO:0003964">
    <property type="term" value="F:RNA-directed DNA polymerase activity"/>
    <property type="evidence" value="ECO:0007669"/>
    <property type="project" value="UniProtKB-KW"/>
</dbReference>
<dbReference type="GeneID" id="104591303"/>
<keyword evidence="13" id="KW-1185">Reference proteome</keyword>
<evidence type="ECO:0000256" key="8">
    <source>
        <dbReference type="ARBA" id="ARBA00022932"/>
    </source>
</evidence>
<dbReference type="GO" id="GO:0006310">
    <property type="term" value="P:DNA recombination"/>
    <property type="evidence" value="ECO:0007669"/>
    <property type="project" value="UniProtKB-KW"/>
</dbReference>
<protein>
    <submittedName>
        <fullName evidence="14">Uncharacterized protein LOC104591303</fullName>
    </submittedName>
</protein>
<dbReference type="GO" id="GO:0006508">
    <property type="term" value="P:proteolysis"/>
    <property type="evidence" value="ECO:0007669"/>
    <property type="project" value="UniProtKB-KW"/>
</dbReference>
<keyword evidence="3" id="KW-0064">Aspartyl protease</keyword>
<dbReference type="STRING" id="4432.A0A1U7ZJC8"/>
<dbReference type="GO" id="GO:0015074">
    <property type="term" value="P:DNA integration"/>
    <property type="evidence" value="ECO:0007669"/>
    <property type="project" value="UniProtKB-KW"/>
</dbReference>
<dbReference type="RefSeq" id="XP_010248413.1">
    <property type="nucleotide sequence ID" value="XM_010250111.1"/>
</dbReference>
<evidence type="ECO:0000259" key="12">
    <source>
        <dbReference type="PROSITE" id="PS50878"/>
    </source>
</evidence>
<evidence type="ECO:0000313" key="14">
    <source>
        <dbReference type="RefSeq" id="XP_010248413.1"/>
    </source>
</evidence>
<dbReference type="SUPFAM" id="SSF54160">
    <property type="entry name" value="Chromo domain-like"/>
    <property type="match status" value="1"/>
</dbReference>
<keyword evidence="10" id="KW-0233">DNA recombination</keyword>
<dbReference type="Gene3D" id="3.10.10.10">
    <property type="entry name" value="HIV Type 1 Reverse Transcriptase, subunit A, domain 1"/>
    <property type="match status" value="1"/>
</dbReference>
<name>A0A1U7ZJC8_NELNU</name>
<dbReference type="Pfam" id="PF24626">
    <property type="entry name" value="SH3_Tf2-1"/>
    <property type="match status" value="1"/>
</dbReference>
<dbReference type="InterPro" id="IPR000477">
    <property type="entry name" value="RT_dom"/>
</dbReference>
<evidence type="ECO:0000256" key="5">
    <source>
        <dbReference type="ARBA" id="ARBA00022842"/>
    </source>
</evidence>
<dbReference type="InterPro" id="IPR043128">
    <property type="entry name" value="Rev_trsase/Diguanyl_cyclase"/>
</dbReference>
<organism evidence="13 14">
    <name type="scientific">Nelumbo nucifera</name>
    <name type="common">Sacred lotus</name>
    <dbReference type="NCBI Taxonomy" id="4432"/>
    <lineage>
        <taxon>Eukaryota</taxon>
        <taxon>Viridiplantae</taxon>
        <taxon>Streptophyta</taxon>
        <taxon>Embryophyta</taxon>
        <taxon>Tracheophyta</taxon>
        <taxon>Spermatophyta</taxon>
        <taxon>Magnoliopsida</taxon>
        <taxon>Proteales</taxon>
        <taxon>Nelumbonaceae</taxon>
        <taxon>Nelumbo</taxon>
    </lineage>
</organism>
<dbReference type="InterPro" id="IPR036397">
    <property type="entry name" value="RNaseH_sf"/>
</dbReference>
<keyword evidence="8" id="KW-0239">DNA-directed DNA polymerase</keyword>
<evidence type="ECO:0000256" key="4">
    <source>
        <dbReference type="ARBA" id="ARBA00022801"/>
    </source>
</evidence>
<dbReference type="InterPro" id="IPR050951">
    <property type="entry name" value="Retrovirus_Pol_polyprotein"/>
</dbReference>
<dbReference type="AlphaFoldDB" id="A0A1U7ZJC8"/>
<evidence type="ECO:0000256" key="9">
    <source>
        <dbReference type="ARBA" id="ARBA00023125"/>
    </source>
</evidence>
<dbReference type="eggNOG" id="KOG0017">
    <property type="taxonomic scope" value="Eukaryota"/>
</dbReference>
<dbReference type="Pfam" id="PF00385">
    <property type="entry name" value="Chromo"/>
    <property type="match status" value="1"/>
</dbReference>
<feature type="domain" description="Reverse transcriptase" evidence="12">
    <location>
        <begin position="91"/>
        <end position="270"/>
    </location>
</feature>
<keyword evidence="2" id="KW-0479">Metal-binding</keyword>
<keyword evidence="9" id="KW-0238">DNA-binding</keyword>
<keyword evidence="4" id="KW-0378">Hydrolase</keyword>
<gene>
    <name evidence="14" type="primary">LOC104591303</name>
</gene>
<dbReference type="InterPro" id="IPR043502">
    <property type="entry name" value="DNA/RNA_pol_sf"/>
</dbReference>
<dbReference type="Proteomes" id="UP000189703">
    <property type="component" value="Unplaced"/>
</dbReference>
<dbReference type="SUPFAM" id="SSF56672">
    <property type="entry name" value="DNA/RNA polymerases"/>
    <property type="match status" value="1"/>
</dbReference>
<dbReference type="Gene3D" id="3.30.70.270">
    <property type="match status" value="2"/>
</dbReference>
<dbReference type="Gene3D" id="1.10.340.70">
    <property type="match status" value="1"/>
</dbReference>
<evidence type="ECO:0000313" key="13">
    <source>
        <dbReference type="Proteomes" id="UP000189703"/>
    </source>
</evidence>
<evidence type="ECO:0000256" key="2">
    <source>
        <dbReference type="ARBA" id="ARBA00022723"/>
    </source>
</evidence>
<keyword evidence="5" id="KW-0460">Magnesium</keyword>
<evidence type="ECO:0000256" key="10">
    <source>
        <dbReference type="ARBA" id="ARBA00023172"/>
    </source>
</evidence>
<dbReference type="InterPro" id="IPR023780">
    <property type="entry name" value="Chromo_domain"/>
</dbReference>
<sequence length="815" mass="93367">MNWEDYAKAIASRFGPAFDDPMSELMSLKQLGFVVEYMEQFENILTRVELTEEYKVNCFITELEYETQMHVKNLYPSLLKNIIEKLVNEMLEKGIIQPSVSPYASPIVLVGKKDDSWCLCIDYRELNNRNVKDKFPIPLLDDLLDELSGASVFTKLDLRSGYHQLRMHKEDVFKTDFKTHEGHYEFLAMPFGLTNALFSFQNLMNHVFKQHLKRFVLVIFYDILVYSIDLLTHLHHLELVFEYLPLHSLYVKRSKCSFVASRVEYLGHFISSQGVATDPTKISAAKNWPPPTNLKQLRRFLGLSRYYRKKINSHGMKQAQVAFDQLKEALCSALVLALPDFSKTFVIENDASGVGIGAVLMQDNHPISYISRTLSPLHQAKSYKKGQENKIADALSRLQYSELLLLALSALDADLYQQLQKGKLVVGSSAALKQSILNWMHDSPFGGHSSHATTLQRIKSLFYWKGMSKDRHQYIWSCSTCQTCKYDSSAYPGLLQSLPIPDKVWSAISMDFIEGLPTSFGKDVIFVVVDRLSKVAHFMALRHPYTTLQVAQLYLNEVFKLHGLSDTLSLIGIMCSSLNFGLSCLNCKPTSWSKRLPLAEWWYNTTFHTSASTTPYEILYGQPPPLHLPYLPGESKNIEVDRSLHQRENMMKSLKFHLQRAQNRMAQLANRRRSERCFNIGDMVFLKLQPYRQSTIVDLSNHKLSPKYYGPYKILDKIGVVGYKLELPAGAQIHNVFHVSQLKKNYSNVAASDLPLFMVPSDAPKVPEAILDRHMVKRGKVAATKVLVKWQNYPPEAATWEFYYDLCKKYTGFDL</sequence>
<keyword evidence="6" id="KW-0229">DNA integration</keyword>
<dbReference type="GO" id="GO:0046872">
    <property type="term" value="F:metal ion binding"/>
    <property type="evidence" value="ECO:0007669"/>
    <property type="project" value="UniProtKB-KW"/>
</dbReference>
<dbReference type="OrthoDB" id="1933428at2759"/>
<keyword evidence="1" id="KW-0645">Protease</keyword>
<dbReference type="InterPro" id="IPR012337">
    <property type="entry name" value="RNaseH-like_sf"/>
</dbReference>
<dbReference type="Gene3D" id="2.40.50.40">
    <property type="match status" value="1"/>
</dbReference>
<dbReference type="OMA" id="HRIASCI"/>
<dbReference type="CDD" id="cd01647">
    <property type="entry name" value="RT_LTR"/>
    <property type="match status" value="1"/>
</dbReference>
<dbReference type="InterPro" id="IPR016197">
    <property type="entry name" value="Chromo-like_dom_sf"/>
</dbReference>
<dbReference type="PROSITE" id="PS50878">
    <property type="entry name" value="RT_POL"/>
    <property type="match status" value="1"/>
</dbReference>
<proteinExistence type="predicted"/>
<dbReference type="GO" id="GO:0003887">
    <property type="term" value="F:DNA-directed DNA polymerase activity"/>
    <property type="evidence" value="ECO:0007669"/>
    <property type="project" value="UniProtKB-KW"/>
</dbReference>
<dbReference type="Gene3D" id="3.30.420.10">
    <property type="entry name" value="Ribonuclease H-like superfamily/Ribonuclease H"/>
    <property type="match status" value="2"/>
</dbReference>
<dbReference type="KEGG" id="nnu:104591303"/>
<reference evidence="14" key="1">
    <citation type="submission" date="2025-08" db="UniProtKB">
        <authorList>
            <consortium name="RefSeq"/>
        </authorList>
    </citation>
    <scope>IDENTIFICATION</scope>
</reference>
<evidence type="ECO:0000256" key="3">
    <source>
        <dbReference type="ARBA" id="ARBA00022750"/>
    </source>
</evidence>
<keyword evidence="7" id="KW-0695">RNA-directed DNA polymerase</keyword>
<dbReference type="PANTHER" id="PTHR37984">
    <property type="entry name" value="PROTEIN CBG26694"/>
    <property type="match status" value="1"/>
</dbReference>
<keyword evidence="11" id="KW-0511">Multifunctional enzyme</keyword>
<dbReference type="Pfam" id="PF17921">
    <property type="entry name" value="Integrase_H2C2"/>
    <property type="match status" value="1"/>
</dbReference>
<dbReference type="GO" id="GO:0003677">
    <property type="term" value="F:DNA binding"/>
    <property type="evidence" value="ECO:0007669"/>
    <property type="project" value="UniProtKB-KW"/>
</dbReference>
<evidence type="ECO:0000256" key="7">
    <source>
        <dbReference type="ARBA" id="ARBA00022918"/>
    </source>
</evidence>
<keyword evidence="8" id="KW-0808">Transferase</keyword>
<dbReference type="InParanoid" id="A0A1U7ZJC8"/>
<dbReference type="InterPro" id="IPR056924">
    <property type="entry name" value="SH3_Tf2-1"/>
</dbReference>
<dbReference type="Pfam" id="PF00078">
    <property type="entry name" value="RVT_1"/>
    <property type="match status" value="1"/>
</dbReference>
<dbReference type="InterPro" id="IPR041577">
    <property type="entry name" value="RT_RNaseH_2"/>
</dbReference>
<dbReference type="Pfam" id="PF17919">
    <property type="entry name" value="RT_RNaseH_2"/>
    <property type="match status" value="1"/>
</dbReference>
<dbReference type="GO" id="GO:0004190">
    <property type="term" value="F:aspartic-type endopeptidase activity"/>
    <property type="evidence" value="ECO:0007669"/>
    <property type="project" value="UniProtKB-KW"/>
</dbReference>
<evidence type="ECO:0000256" key="1">
    <source>
        <dbReference type="ARBA" id="ARBA00022670"/>
    </source>
</evidence>
<evidence type="ECO:0000256" key="11">
    <source>
        <dbReference type="ARBA" id="ARBA00023268"/>
    </source>
</evidence>